<dbReference type="GO" id="GO:0015035">
    <property type="term" value="F:protein-disulfide reductase activity"/>
    <property type="evidence" value="ECO:0007669"/>
    <property type="project" value="TreeGrafter"/>
</dbReference>
<feature type="domain" description="Thioredoxin" evidence="1">
    <location>
        <begin position="4"/>
        <end position="86"/>
    </location>
</feature>
<dbReference type="GO" id="GO:0005829">
    <property type="term" value="C:cytosol"/>
    <property type="evidence" value="ECO:0007669"/>
    <property type="project" value="TreeGrafter"/>
</dbReference>
<dbReference type="PANTHER" id="PTHR45663">
    <property type="entry name" value="GEO12009P1"/>
    <property type="match status" value="1"/>
</dbReference>
<dbReference type="AlphaFoldDB" id="A0A4R3MRX1"/>
<dbReference type="GO" id="GO:0045454">
    <property type="term" value="P:cell redox homeostasis"/>
    <property type="evidence" value="ECO:0007669"/>
    <property type="project" value="TreeGrafter"/>
</dbReference>
<organism evidence="2 3">
    <name type="scientific">Melghiribacillus thermohalophilus</name>
    <dbReference type="NCBI Taxonomy" id="1324956"/>
    <lineage>
        <taxon>Bacteria</taxon>
        <taxon>Bacillati</taxon>
        <taxon>Bacillota</taxon>
        <taxon>Bacilli</taxon>
        <taxon>Bacillales</taxon>
        <taxon>Bacillaceae</taxon>
        <taxon>Melghiribacillus</taxon>
    </lineage>
</organism>
<dbReference type="PANTHER" id="PTHR45663:SF41">
    <property type="entry name" value="THIOREDOXIN-LIKE PROTEIN YUSE"/>
    <property type="match status" value="1"/>
</dbReference>
<dbReference type="InterPro" id="IPR036249">
    <property type="entry name" value="Thioredoxin-like_sf"/>
</dbReference>
<accession>A0A4R3MRX1</accession>
<reference evidence="2 3" key="1">
    <citation type="submission" date="2019-03" db="EMBL/GenBank/DDBJ databases">
        <title>Genomic Encyclopedia of Type Strains, Phase IV (KMG-IV): sequencing the most valuable type-strain genomes for metagenomic binning, comparative biology and taxonomic classification.</title>
        <authorList>
            <person name="Goeker M."/>
        </authorList>
    </citation>
    <scope>NUCLEOTIDE SEQUENCE [LARGE SCALE GENOMIC DNA]</scope>
    <source>
        <strain evidence="2 3">DSM 25894</strain>
    </source>
</reference>
<protein>
    <submittedName>
        <fullName evidence="2">Thioredoxin</fullName>
    </submittedName>
</protein>
<dbReference type="CDD" id="cd02947">
    <property type="entry name" value="TRX_family"/>
    <property type="match status" value="1"/>
</dbReference>
<keyword evidence="3" id="KW-1185">Reference proteome</keyword>
<evidence type="ECO:0000259" key="1">
    <source>
        <dbReference type="Pfam" id="PF00085"/>
    </source>
</evidence>
<dbReference type="Proteomes" id="UP000294650">
    <property type="component" value="Unassembled WGS sequence"/>
</dbReference>
<sequence>MEMKEIQKDQFEHLWKGETPLFLFVHTPFCGTCQLAENMLRMIENKVSALQIYKLNASLYPDFMEQYQITSVPCLLIVKSGEVQEIFYAFHSVPYLVHKLVPHLGD</sequence>
<dbReference type="EMBL" id="SMAN01000019">
    <property type="protein sequence ID" value="TCT19108.1"/>
    <property type="molecule type" value="Genomic_DNA"/>
</dbReference>
<dbReference type="Pfam" id="PF00085">
    <property type="entry name" value="Thioredoxin"/>
    <property type="match status" value="1"/>
</dbReference>
<evidence type="ECO:0000313" key="3">
    <source>
        <dbReference type="Proteomes" id="UP000294650"/>
    </source>
</evidence>
<comment type="caution">
    <text evidence="2">The sequence shown here is derived from an EMBL/GenBank/DDBJ whole genome shotgun (WGS) entry which is preliminary data.</text>
</comment>
<gene>
    <name evidence="2" type="ORF">EDD68_11958</name>
</gene>
<proteinExistence type="predicted"/>
<dbReference type="Gene3D" id="3.40.30.10">
    <property type="entry name" value="Glutaredoxin"/>
    <property type="match status" value="1"/>
</dbReference>
<dbReference type="SUPFAM" id="SSF52833">
    <property type="entry name" value="Thioredoxin-like"/>
    <property type="match status" value="1"/>
</dbReference>
<name>A0A4R3MRX1_9BACI</name>
<dbReference type="InterPro" id="IPR013766">
    <property type="entry name" value="Thioredoxin_domain"/>
</dbReference>
<evidence type="ECO:0000313" key="2">
    <source>
        <dbReference type="EMBL" id="TCT19108.1"/>
    </source>
</evidence>